<dbReference type="Gene3D" id="1.10.1220.10">
    <property type="entry name" value="Met repressor-like"/>
    <property type="match status" value="1"/>
</dbReference>
<dbReference type="OrthoDB" id="4424644at2"/>
<dbReference type="Pfam" id="PF09274">
    <property type="entry name" value="ParG"/>
    <property type="match status" value="1"/>
</dbReference>
<keyword evidence="2" id="KW-1185">Reference proteome</keyword>
<dbReference type="GO" id="GO:0006355">
    <property type="term" value="P:regulation of DNA-templated transcription"/>
    <property type="evidence" value="ECO:0007669"/>
    <property type="project" value="InterPro"/>
</dbReference>
<dbReference type="InterPro" id="IPR015354">
    <property type="entry name" value="DNA_partition_ParG"/>
</dbReference>
<sequence length="81" mass="8967">MPPKNRLADTVRATTSARAPKVNVEDTLRPGSSELTRRTTVYFTEDTAKRLKIAAIDEGTNASQIVEGLVSDWLEERAHGR</sequence>
<dbReference type="InterPro" id="IPR010985">
    <property type="entry name" value="Ribbon_hlx_hlx"/>
</dbReference>
<dbReference type="AlphaFoldDB" id="A0A5C4U222"/>
<dbReference type="RefSeq" id="WP_139466462.1">
    <property type="nucleotide sequence ID" value="NZ_VDHJ01000028.1"/>
</dbReference>
<dbReference type="Proteomes" id="UP000312032">
    <property type="component" value="Unassembled WGS sequence"/>
</dbReference>
<dbReference type="SUPFAM" id="SSF47598">
    <property type="entry name" value="Ribbon-helix-helix"/>
    <property type="match status" value="1"/>
</dbReference>
<dbReference type="InterPro" id="IPR013321">
    <property type="entry name" value="Arc_rbn_hlx_hlx"/>
</dbReference>
<evidence type="ECO:0000313" key="1">
    <source>
        <dbReference type="EMBL" id="TNL94352.1"/>
    </source>
</evidence>
<comment type="caution">
    <text evidence="1">The sequence shown here is derived from an EMBL/GenBank/DDBJ whole genome shotgun (WGS) entry which is preliminary data.</text>
</comment>
<dbReference type="EMBL" id="VDHJ01000028">
    <property type="protein sequence ID" value="TNL94352.1"/>
    <property type="molecule type" value="Genomic_DNA"/>
</dbReference>
<gene>
    <name evidence="1" type="ORF">FHE74_10525</name>
</gene>
<protein>
    <submittedName>
        <fullName evidence="1">Uncharacterized protein</fullName>
    </submittedName>
</protein>
<organism evidence="1 2">
    <name type="scientific">Corynebacterium tapiri</name>
    <dbReference type="NCBI Taxonomy" id="1448266"/>
    <lineage>
        <taxon>Bacteria</taxon>
        <taxon>Bacillati</taxon>
        <taxon>Actinomycetota</taxon>
        <taxon>Actinomycetes</taxon>
        <taxon>Mycobacteriales</taxon>
        <taxon>Corynebacteriaceae</taxon>
        <taxon>Corynebacterium</taxon>
    </lineage>
</organism>
<evidence type="ECO:0000313" key="2">
    <source>
        <dbReference type="Proteomes" id="UP000312032"/>
    </source>
</evidence>
<proteinExistence type="predicted"/>
<accession>A0A5C4U222</accession>
<reference evidence="1 2" key="1">
    <citation type="submission" date="2019-06" db="EMBL/GenBank/DDBJ databases">
        <authorList>
            <person name="Li J."/>
        </authorList>
    </citation>
    <scope>NUCLEOTIDE SEQUENCE [LARGE SCALE GENOMIC DNA]</scope>
    <source>
        <strain evidence="1 2">LMG 28165</strain>
    </source>
</reference>
<name>A0A5C4U222_9CORY</name>